<keyword evidence="4" id="KW-1185">Reference proteome</keyword>
<protein>
    <submittedName>
        <fullName evidence="3">Electron transport complex subunit C</fullName>
    </submittedName>
</protein>
<dbReference type="Proteomes" id="UP001239445">
    <property type="component" value="Unassembled WGS sequence"/>
</dbReference>
<proteinExistence type="predicted"/>
<evidence type="ECO:0000313" key="4">
    <source>
        <dbReference type="Proteomes" id="UP001239445"/>
    </source>
</evidence>
<feature type="region of interest" description="Disordered" evidence="1">
    <location>
        <begin position="88"/>
        <end position="118"/>
    </location>
</feature>
<feature type="transmembrane region" description="Helical" evidence="2">
    <location>
        <begin position="12"/>
        <end position="33"/>
    </location>
</feature>
<dbReference type="AlphaFoldDB" id="A0AAJ0BLY0"/>
<accession>A0AAJ0BLY0</accession>
<keyword evidence="2" id="KW-0472">Membrane</keyword>
<evidence type="ECO:0000313" key="3">
    <source>
        <dbReference type="EMBL" id="KAK1760718.1"/>
    </source>
</evidence>
<dbReference type="EMBL" id="MU839827">
    <property type="protein sequence ID" value="KAK1760718.1"/>
    <property type="molecule type" value="Genomic_DNA"/>
</dbReference>
<gene>
    <name evidence="3" type="ORF">QBC47DRAFT_368002</name>
</gene>
<name>A0AAJ0BLY0_9PEZI</name>
<reference evidence="3" key="1">
    <citation type="submission" date="2023-06" db="EMBL/GenBank/DDBJ databases">
        <title>Genome-scale phylogeny and comparative genomics of the fungal order Sordariales.</title>
        <authorList>
            <consortium name="Lawrence Berkeley National Laboratory"/>
            <person name="Hensen N."/>
            <person name="Bonometti L."/>
            <person name="Westerberg I."/>
            <person name="Brannstrom I.O."/>
            <person name="Guillou S."/>
            <person name="Cros-Aarteil S."/>
            <person name="Calhoun S."/>
            <person name="Haridas S."/>
            <person name="Kuo A."/>
            <person name="Mondo S."/>
            <person name="Pangilinan J."/>
            <person name="Riley R."/>
            <person name="Labutti K."/>
            <person name="Andreopoulos B."/>
            <person name="Lipzen A."/>
            <person name="Chen C."/>
            <person name="Yanf M."/>
            <person name="Daum C."/>
            <person name="Ng V."/>
            <person name="Clum A."/>
            <person name="Steindorff A."/>
            <person name="Ohm R."/>
            <person name="Martin F."/>
            <person name="Silar P."/>
            <person name="Natvig D."/>
            <person name="Lalanne C."/>
            <person name="Gautier V."/>
            <person name="Ament-Velasquez S.L."/>
            <person name="Kruys A."/>
            <person name="Hutchinson M.I."/>
            <person name="Powell A.J."/>
            <person name="Barry K."/>
            <person name="Miller A.N."/>
            <person name="Grigoriev I.V."/>
            <person name="Debuchy R."/>
            <person name="Gladieux P."/>
            <person name="Thoren M.H."/>
            <person name="Johannesson H."/>
        </authorList>
    </citation>
    <scope>NUCLEOTIDE SEQUENCE</scope>
    <source>
        <strain evidence="3">PSN4</strain>
    </source>
</reference>
<evidence type="ECO:0000256" key="1">
    <source>
        <dbReference type="SAM" id="MobiDB-lite"/>
    </source>
</evidence>
<evidence type="ECO:0000256" key="2">
    <source>
        <dbReference type="SAM" id="Phobius"/>
    </source>
</evidence>
<keyword evidence="2" id="KW-1133">Transmembrane helix</keyword>
<comment type="caution">
    <text evidence="3">The sequence shown here is derived from an EMBL/GenBank/DDBJ whole genome shotgun (WGS) entry which is preliminary data.</text>
</comment>
<sequence length="146" mass="16179">MGASFAVIKTLIAPAIISLILFLLSTYVLYPLWQHYRTRYSNYLPLETISSQTSSLRTRIQDAIARFLAPSLWRRSVTDTLVVAESGSDAGFDSDDGEELGAVHHPSGVLGHSRPTIDSIPRLSRDLEEGFMDDSDDELDHSGGRR</sequence>
<keyword evidence="2" id="KW-0812">Transmembrane</keyword>
<organism evidence="3 4">
    <name type="scientific">Echria macrotheca</name>
    <dbReference type="NCBI Taxonomy" id="438768"/>
    <lineage>
        <taxon>Eukaryota</taxon>
        <taxon>Fungi</taxon>
        <taxon>Dikarya</taxon>
        <taxon>Ascomycota</taxon>
        <taxon>Pezizomycotina</taxon>
        <taxon>Sordariomycetes</taxon>
        <taxon>Sordariomycetidae</taxon>
        <taxon>Sordariales</taxon>
        <taxon>Schizotheciaceae</taxon>
        <taxon>Echria</taxon>
    </lineage>
</organism>